<dbReference type="RefSeq" id="XP_002431926.1">
    <property type="nucleotide sequence ID" value="XM_002431881.1"/>
</dbReference>
<feature type="compositionally biased region" description="Polar residues" evidence="2">
    <location>
        <begin position="699"/>
        <end position="710"/>
    </location>
</feature>
<feature type="region of interest" description="Disordered" evidence="2">
    <location>
        <begin position="542"/>
        <end position="624"/>
    </location>
</feature>
<proteinExistence type="predicted"/>
<feature type="compositionally biased region" description="Basic and acidic residues" evidence="2">
    <location>
        <begin position="571"/>
        <end position="580"/>
    </location>
</feature>
<keyword evidence="1" id="KW-0175">Coiled coil</keyword>
<evidence type="ECO:0000313" key="4">
    <source>
        <dbReference type="EnsemblMetazoa" id="PHUM561040-PA"/>
    </source>
</evidence>
<reference evidence="3" key="2">
    <citation type="submission" date="2007-04" db="EMBL/GenBank/DDBJ databases">
        <title>The genome of the human body louse.</title>
        <authorList>
            <consortium name="The Human Body Louse Genome Consortium"/>
            <person name="Kirkness E."/>
            <person name="Walenz B."/>
            <person name="Hass B."/>
            <person name="Bruggner R."/>
            <person name="Strausberg R."/>
        </authorList>
    </citation>
    <scope>NUCLEOTIDE SEQUENCE</scope>
    <source>
        <strain evidence="3">USDA</strain>
    </source>
</reference>
<gene>
    <name evidence="4" type="primary">8234707</name>
    <name evidence="3" type="ORF">Phum_PHUM561040</name>
</gene>
<dbReference type="OrthoDB" id="8194773at2759"/>
<dbReference type="GeneID" id="8234707"/>
<feature type="compositionally biased region" description="Polar residues" evidence="2">
    <location>
        <begin position="586"/>
        <end position="595"/>
    </location>
</feature>
<feature type="compositionally biased region" description="Polar residues" evidence="2">
    <location>
        <begin position="542"/>
        <end position="570"/>
    </location>
</feature>
<sequence length="754" mass="85808">MSTLTDRSIWSLEEGDSLENVDKEIKLVSTSSDSYSIGNKENKTESSKDFDGQYSSNVMLLDKEKITKLNTKFHYSCDNLNTQLKENGVDKDVKEIGNNGICRSSTHLDLNVKRNATNKLDKYDHVQSKVKQKYLMNKNQGPKKKNIICNLPETKSSDVNNKEYLEEINRQLIKELEEKNAILSILQDNYEHLLFKYAEAQNRIDELRFKCVTENRECKNSSQKSNKYEKGQTPPNQCMHASENINKSIVDKSQRNLINPIIKVDEPYTQGASSNAGVPVPSRPISLPLEDLNKLNDKDLMLTTKATTPTDSEGLSSVITSMSGHSKLLNSLDEETHKKSNLLEFPNSDFMLGEKTMLANDPFDKVKNWQNSLPPLEQIETPETALYNVNQSKGSEEYSSNGTKYSEMITSPKNDNEYIYLEDSCPPSWRDEHVNYQTNSVGRQNNSINCYDGEISDGVVEYRKKYVDGFDDVKPLKNDLPSSCIVKKRDKPMLLRCSSLPAYDYDSFKSENSKNGFHIPPLDLTNITLSDEESYCQKLSCESKSNNPSYSNTIERSQRTSQTSTPCVNKTTKDDDENHSVKGLRQTVNKSTSITPDKHADLDSFYPTKLKSTSSTTRQNNNSNSCIQKCTDCRREKIQNWCTICGETMAEKENDHSSKTKSIRSCDCAINTKNTNFKKQNPFQKTRINNKPPPFKRSMSFNSDTNATSKYRTHDDLIPPFEEENFNNFEEYTRNLKARSQVVINALSAHIKNS</sequence>
<feature type="region of interest" description="Disordered" evidence="2">
    <location>
        <begin position="683"/>
        <end position="712"/>
    </location>
</feature>
<evidence type="ECO:0000313" key="3">
    <source>
        <dbReference type="EMBL" id="EEB19188.1"/>
    </source>
</evidence>
<dbReference type="Proteomes" id="UP000009046">
    <property type="component" value="Unassembled WGS sequence"/>
</dbReference>
<dbReference type="EMBL" id="AAZO01006813">
    <property type="status" value="NOT_ANNOTATED_CDS"/>
    <property type="molecule type" value="Genomic_DNA"/>
</dbReference>
<evidence type="ECO:0000256" key="2">
    <source>
        <dbReference type="SAM" id="MobiDB-lite"/>
    </source>
</evidence>
<evidence type="ECO:0000256" key="1">
    <source>
        <dbReference type="SAM" id="Coils"/>
    </source>
</evidence>
<dbReference type="EnsemblMetazoa" id="PHUM561040-RA">
    <property type="protein sequence ID" value="PHUM561040-PA"/>
    <property type="gene ID" value="PHUM561040"/>
</dbReference>
<dbReference type="KEGG" id="phu:Phum_PHUM561040"/>
<reference evidence="3" key="1">
    <citation type="submission" date="2007-04" db="EMBL/GenBank/DDBJ databases">
        <title>Annotation of Pediculus humanus corporis strain USDA.</title>
        <authorList>
            <person name="Kirkness E."/>
            <person name="Hannick L."/>
            <person name="Hass B."/>
            <person name="Bruggner R."/>
            <person name="Lawson D."/>
            <person name="Bidwell S."/>
            <person name="Joardar V."/>
            <person name="Caler E."/>
            <person name="Walenz B."/>
            <person name="Inman J."/>
            <person name="Schobel S."/>
            <person name="Galinsky K."/>
            <person name="Amedeo P."/>
            <person name="Strausberg R."/>
        </authorList>
    </citation>
    <scope>NUCLEOTIDE SEQUENCE</scope>
    <source>
        <strain evidence="3">USDA</strain>
    </source>
</reference>
<dbReference type="EMBL" id="DS235862">
    <property type="protein sequence ID" value="EEB19188.1"/>
    <property type="molecule type" value="Genomic_DNA"/>
</dbReference>
<dbReference type="AlphaFoldDB" id="E0W0N2"/>
<evidence type="ECO:0000313" key="5">
    <source>
        <dbReference type="Proteomes" id="UP000009046"/>
    </source>
</evidence>
<dbReference type="InParanoid" id="E0W0N2"/>
<protein>
    <submittedName>
        <fullName evidence="3 4">Uncharacterized protein</fullName>
    </submittedName>
</protein>
<feature type="coiled-coil region" evidence="1">
    <location>
        <begin position="169"/>
        <end position="217"/>
    </location>
</feature>
<organism>
    <name type="scientific">Pediculus humanus subsp. corporis</name>
    <name type="common">Body louse</name>
    <dbReference type="NCBI Taxonomy" id="121224"/>
    <lineage>
        <taxon>Eukaryota</taxon>
        <taxon>Metazoa</taxon>
        <taxon>Ecdysozoa</taxon>
        <taxon>Arthropoda</taxon>
        <taxon>Hexapoda</taxon>
        <taxon>Insecta</taxon>
        <taxon>Pterygota</taxon>
        <taxon>Neoptera</taxon>
        <taxon>Paraneoptera</taxon>
        <taxon>Psocodea</taxon>
        <taxon>Troctomorpha</taxon>
        <taxon>Phthiraptera</taxon>
        <taxon>Anoplura</taxon>
        <taxon>Pediculidae</taxon>
        <taxon>Pediculus</taxon>
    </lineage>
</organism>
<reference evidence="4" key="3">
    <citation type="submission" date="2021-02" db="UniProtKB">
        <authorList>
            <consortium name="EnsemblMetazoa"/>
        </authorList>
    </citation>
    <scope>IDENTIFICATION</scope>
    <source>
        <strain evidence="4">USDA</strain>
    </source>
</reference>
<feature type="compositionally biased region" description="Low complexity" evidence="2">
    <location>
        <begin position="612"/>
        <end position="624"/>
    </location>
</feature>
<dbReference type="HOGENOM" id="CLU_369327_0_0_1"/>
<dbReference type="CTD" id="8234707"/>
<keyword evidence="5" id="KW-1185">Reference proteome</keyword>
<dbReference type="VEuPathDB" id="VectorBase:PHUM561040"/>
<accession>E0W0N2</accession>
<name>E0W0N2_PEDHC</name>